<feature type="domain" description="Saposin B-type" evidence="7">
    <location>
        <begin position="120"/>
        <end position="200"/>
    </location>
</feature>
<keyword evidence="3" id="KW-0865">Zymogen</keyword>
<organism evidence="8 9">
    <name type="scientific">Stylosanthes scabra</name>
    <dbReference type="NCBI Taxonomy" id="79078"/>
    <lineage>
        <taxon>Eukaryota</taxon>
        <taxon>Viridiplantae</taxon>
        <taxon>Streptophyta</taxon>
        <taxon>Embryophyta</taxon>
        <taxon>Tracheophyta</taxon>
        <taxon>Spermatophyta</taxon>
        <taxon>Magnoliopsida</taxon>
        <taxon>eudicotyledons</taxon>
        <taxon>Gunneridae</taxon>
        <taxon>Pentapetalae</taxon>
        <taxon>rosids</taxon>
        <taxon>fabids</taxon>
        <taxon>Fabales</taxon>
        <taxon>Fabaceae</taxon>
        <taxon>Papilionoideae</taxon>
        <taxon>50 kb inversion clade</taxon>
        <taxon>dalbergioids sensu lato</taxon>
        <taxon>Dalbergieae</taxon>
        <taxon>Pterocarpus clade</taxon>
        <taxon>Stylosanthes</taxon>
    </lineage>
</organism>
<dbReference type="Proteomes" id="UP001341840">
    <property type="component" value="Unassembled WGS sequence"/>
</dbReference>
<dbReference type="InterPro" id="IPR008138">
    <property type="entry name" value="SapB_2"/>
</dbReference>
<keyword evidence="2" id="KW-0064">Aspartyl protease</keyword>
<reference evidence="8 9" key="1">
    <citation type="journal article" date="2023" name="Plants (Basel)">
        <title>Bridging the Gap: Combining Genomics and Transcriptomics Approaches to Understand Stylosanthes scabra, an Orphan Legume from the Brazilian Caatinga.</title>
        <authorList>
            <person name="Ferreira-Neto J.R.C."/>
            <person name="da Silva M.D."/>
            <person name="Binneck E."/>
            <person name="de Melo N.F."/>
            <person name="da Silva R.H."/>
            <person name="de Melo A.L.T.M."/>
            <person name="Pandolfi V."/>
            <person name="Bustamante F.O."/>
            <person name="Brasileiro-Vidal A.C."/>
            <person name="Benko-Iseppon A.M."/>
        </authorList>
    </citation>
    <scope>NUCLEOTIDE SEQUENCE [LARGE SCALE GENOMIC DNA]</scope>
    <source>
        <tissue evidence="8">Leaves</tissue>
    </source>
</reference>
<dbReference type="InterPro" id="IPR008139">
    <property type="entry name" value="SaposinB_dom"/>
</dbReference>
<proteinExistence type="predicted"/>
<comment type="caution">
    <text evidence="8">The sequence shown here is derived from an EMBL/GenBank/DDBJ whole genome shotgun (WGS) entry which is preliminary data.</text>
</comment>
<accession>A0ABU6X9X0</accession>
<evidence type="ECO:0000313" key="8">
    <source>
        <dbReference type="EMBL" id="MED6194820.1"/>
    </source>
</evidence>
<dbReference type="InterPro" id="IPR007856">
    <property type="entry name" value="SapB_1"/>
</dbReference>
<feature type="chain" id="PRO_5045136974" description="Saposin B-type domain-containing protein" evidence="6">
    <location>
        <begin position="22"/>
        <end position="212"/>
    </location>
</feature>
<dbReference type="Pfam" id="PF03489">
    <property type="entry name" value="SapB_2"/>
    <property type="match status" value="2"/>
</dbReference>
<evidence type="ECO:0000256" key="2">
    <source>
        <dbReference type="ARBA" id="ARBA00022750"/>
    </source>
</evidence>
<evidence type="ECO:0000256" key="6">
    <source>
        <dbReference type="SAM" id="SignalP"/>
    </source>
</evidence>
<dbReference type="PROSITE" id="PS50015">
    <property type="entry name" value="SAP_B"/>
    <property type="match status" value="2"/>
</dbReference>
<gene>
    <name evidence="8" type="ORF">PIB30_032032</name>
</gene>
<dbReference type="SMART" id="SM00741">
    <property type="entry name" value="SapB"/>
    <property type="match status" value="2"/>
</dbReference>
<evidence type="ECO:0000256" key="1">
    <source>
        <dbReference type="ARBA" id="ARBA00022670"/>
    </source>
</evidence>
<keyword evidence="9" id="KW-1185">Reference proteome</keyword>
<evidence type="ECO:0000259" key="7">
    <source>
        <dbReference type="PROSITE" id="PS50015"/>
    </source>
</evidence>
<dbReference type="Pfam" id="PF05184">
    <property type="entry name" value="SapB_1"/>
    <property type="match status" value="2"/>
</dbReference>
<feature type="signal peptide" evidence="6">
    <location>
        <begin position="1"/>
        <end position="21"/>
    </location>
</feature>
<dbReference type="InterPro" id="IPR051428">
    <property type="entry name" value="Sphingo_Act-Surfact_Prot"/>
</dbReference>
<dbReference type="SUPFAM" id="SSF47862">
    <property type="entry name" value="Saposin"/>
    <property type="match status" value="2"/>
</dbReference>
<keyword evidence="1" id="KW-0645">Protease</keyword>
<evidence type="ECO:0000256" key="3">
    <source>
        <dbReference type="ARBA" id="ARBA00023145"/>
    </source>
</evidence>
<evidence type="ECO:0000256" key="5">
    <source>
        <dbReference type="ARBA" id="ARBA00023180"/>
    </source>
</evidence>
<dbReference type="PANTHER" id="PTHR11480">
    <property type="entry name" value="SAPOSIN-RELATED"/>
    <property type="match status" value="1"/>
</dbReference>
<dbReference type="PANTHER" id="PTHR11480:SF80">
    <property type="entry name" value="SAPOSIN-RELATED"/>
    <property type="match status" value="1"/>
</dbReference>
<feature type="domain" description="Saposin B-type" evidence="7">
    <location>
        <begin position="35"/>
        <end position="114"/>
    </location>
</feature>
<evidence type="ECO:0000313" key="9">
    <source>
        <dbReference type="Proteomes" id="UP001341840"/>
    </source>
</evidence>
<sequence>MEGRMGLLFLVMLSSAWASGARELPNSPNSELSKQPDLCSLCEEYTSKAIEYLNQNKTQSEIIEILHHTCSQLHSFEQKCITLVDYYAPLFFYEIATIRPGEFCHKVNLCEHTAKISQIRENSCDFCEDAMSAILAKLKDPNTELEVIETLLKVCDTVDKYANKCKRMVFEYGPFVFNNAQKFLEKTDVCTALHACKDDDARVSHKALVSDS</sequence>
<keyword evidence="5" id="KW-0325">Glycoprotein</keyword>
<keyword evidence="2" id="KW-0378">Hydrolase</keyword>
<dbReference type="InterPro" id="IPR011001">
    <property type="entry name" value="Saposin-like"/>
</dbReference>
<name>A0ABU6X9X0_9FABA</name>
<dbReference type="Gene3D" id="1.10.225.10">
    <property type="entry name" value="Saposin-like"/>
    <property type="match status" value="2"/>
</dbReference>
<keyword evidence="4" id="KW-1015">Disulfide bond</keyword>
<protein>
    <recommendedName>
        <fullName evidence="7">Saposin B-type domain-containing protein</fullName>
    </recommendedName>
</protein>
<evidence type="ECO:0000256" key="4">
    <source>
        <dbReference type="ARBA" id="ARBA00023157"/>
    </source>
</evidence>
<dbReference type="EMBL" id="JASCZI010211588">
    <property type="protein sequence ID" value="MED6194820.1"/>
    <property type="molecule type" value="Genomic_DNA"/>
</dbReference>
<keyword evidence="6" id="KW-0732">Signal</keyword>